<evidence type="ECO:0000256" key="2">
    <source>
        <dbReference type="SAM" id="Phobius"/>
    </source>
</evidence>
<dbReference type="GeneID" id="24565425"/>
<protein>
    <recommendedName>
        <fullName evidence="5">Ribosome binding protein</fullName>
    </recommendedName>
</protein>
<dbReference type="RefSeq" id="XP_012769070.1">
    <property type="nucleotide sequence ID" value="XM_012913616.1"/>
</dbReference>
<feature type="compositionally biased region" description="Pro residues" evidence="1">
    <location>
        <begin position="535"/>
        <end position="546"/>
    </location>
</feature>
<dbReference type="VEuPathDB" id="PiroplasmaDB:BBBOND_0307880"/>
<feature type="compositionally biased region" description="Gly residues" evidence="1">
    <location>
        <begin position="701"/>
        <end position="719"/>
    </location>
</feature>
<feature type="compositionally biased region" description="Low complexity" evidence="1">
    <location>
        <begin position="438"/>
        <end position="450"/>
    </location>
</feature>
<evidence type="ECO:0000313" key="3">
    <source>
        <dbReference type="EMBL" id="CDR96884.1"/>
    </source>
</evidence>
<organism evidence="3 4">
    <name type="scientific">Babesia bigemina</name>
    <dbReference type="NCBI Taxonomy" id="5866"/>
    <lineage>
        <taxon>Eukaryota</taxon>
        <taxon>Sar</taxon>
        <taxon>Alveolata</taxon>
        <taxon>Apicomplexa</taxon>
        <taxon>Aconoidasida</taxon>
        <taxon>Piroplasmida</taxon>
        <taxon>Babesiidae</taxon>
        <taxon>Babesia</taxon>
    </lineage>
</organism>
<keyword evidence="2" id="KW-0812">Transmembrane</keyword>
<keyword evidence="2" id="KW-0472">Membrane</keyword>
<evidence type="ECO:0000313" key="4">
    <source>
        <dbReference type="Proteomes" id="UP000033188"/>
    </source>
</evidence>
<feature type="compositionally biased region" description="Low complexity" evidence="1">
    <location>
        <begin position="689"/>
        <end position="700"/>
    </location>
</feature>
<evidence type="ECO:0000256" key="1">
    <source>
        <dbReference type="SAM" id="MobiDB-lite"/>
    </source>
</evidence>
<feature type="compositionally biased region" description="Gly residues" evidence="1">
    <location>
        <begin position="620"/>
        <end position="632"/>
    </location>
</feature>
<gene>
    <name evidence="3" type="ORF">BBBOND_0307880</name>
</gene>
<evidence type="ECO:0008006" key="5">
    <source>
        <dbReference type="Google" id="ProtNLM"/>
    </source>
</evidence>
<dbReference type="EMBL" id="LK391709">
    <property type="protein sequence ID" value="CDR96884.1"/>
    <property type="molecule type" value="Genomic_DNA"/>
</dbReference>
<keyword evidence="4" id="KW-1185">Reference proteome</keyword>
<feature type="transmembrane region" description="Helical" evidence="2">
    <location>
        <begin position="1689"/>
        <end position="1710"/>
    </location>
</feature>
<feature type="compositionally biased region" description="Low complexity" evidence="1">
    <location>
        <begin position="557"/>
        <end position="566"/>
    </location>
</feature>
<feature type="compositionally biased region" description="Pro residues" evidence="1">
    <location>
        <begin position="384"/>
        <end position="394"/>
    </location>
</feature>
<feature type="compositionally biased region" description="Pro residues" evidence="1">
    <location>
        <begin position="652"/>
        <end position="666"/>
    </location>
</feature>
<reference evidence="4" key="1">
    <citation type="journal article" date="2014" name="Nucleic Acids Res.">
        <title>The evolutionary dynamics of variant antigen genes in Babesia reveal a history of genomic innovation underlying host-parasite interaction.</title>
        <authorList>
            <person name="Jackson A.P."/>
            <person name="Otto T.D."/>
            <person name="Darby A."/>
            <person name="Ramaprasad A."/>
            <person name="Xia D."/>
            <person name="Echaide I.E."/>
            <person name="Farber M."/>
            <person name="Gahlot S."/>
            <person name="Gamble J."/>
            <person name="Gupta D."/>
            <person name="Gupta Y."/>
            <person name="Jackson L."/>
            <person name="Malandrin L."/>
            <person name="Malas T.B."/>
            <person name="Moussa E."/>
            <person name="Nair M."/>
            <person name="Reid A.J."/>
            <person name="Sanders M."/>
            <person name="Sharma J."/>
            <person name="Tracey A."/>
            <person name="Quail M.A."/>
            <person name="Weir W."/>
            <person name="Wastling J.M."/>
            <person name="Hall N."/>
            <person name="Willadsen P."/>
            <person name="Lingelbach K."/>
            <person name="Shiels B."/>
            <person name="Tait A."/>
            <person name="Berriman M."/>
            <person name="Allred D.R."/>
            <person name="Pain A."/>
        </authorList>
    </citation>
    <scope>NUCLEOTIDE SEQUENCE [LARGE SCALE GENOMIC DNA]</scope>
    <source>
        <strain evidence="4">Bond</strain>
    </source>
</reference>
<dbReference type="KEGG" id="bbig:BBBOND_0307880"/>
<feature type="region of interest" description="Disordered" evidence="1">
    <location>
        <begin position="378"/>
        <end position="732"/>
    </location>
</feature>
<feature type="compositionally biased region" description="Pro residues" evidence="1">
    <location>
        <begin position="489"/>
        <end position="508"/>
    </location>
</feature>
<feature type="compositionally biased region" description="Low complexity" evidence="1">
    <location>
        <begin position="593"/>
        <end position="604"/>
    </location>
</feature>
<keyword evidence="2" id="KW-1133">Transmembrane helix</keyword>
<dbReference type="STRING" id="5866.A0A061DCU0"/>
<proteinExistence type="predicted"/>
<name>A0A061DCU0_BABBI</name>
<feature type="compositionally biased region" description="Low complexity" evidence="1">
    <location>
        <begin position="458"/>
        <end position="488"/>
    </location>
</feature>
<sequence length="1762" mass="191837">MAAKGVKLDTLKQCLEFLYWLHSDRRGKKLQSRVVDELFNIINKYYNNSTFREQLRLSLPAFLNSASKVYNQISNKTTPSNYGGSSDQNIIDAILECLPKVYAAFSLLLFHVDYTYRALGGGFWASEETNSGDNALKSYLTASNDIYNGIIPGGFSEGELNSLQGVKLAHNLNEALTRYISTPDIFTGVLFNNLVNSDWHDVDAGNVLLLLWAFCEYVETHEEGDSELKTNLQEELKKKGMCFEWDMLVEHCKTLKKSLDKLFGNTFDDFSPKPFTTTGRAFTTFALKPEAFAGAFEKWFIDHWDDIGDALDAIKSGVEDLEESTADFSPEYIYPYGIVLNKDQRNEWEQGLKNLPAVLKALGNSDNGDVEKLKEILGGTSCPVQPPPPPPLQPAGPSTSKPAPPKPTSTTTETTKKVVTKPQSTTNQNNGQSEANLPTSSVSKRPSSPSGGAGAPGQAGPKGNQGPQGSSSTGSTKSPPKNNVKQQPPSQPQPAPPPQASPPGPASPASPSQSGGGGGSKNGGDPQPSEQHPSPSAPPTGAPSPATPVSGGGRSQGGQAASSDAGPTGGKSHDSPSGVPTVQQPAQPRDPSVKSPGSASSGAPGPRGGQVSTAVPVPPGGYGQGSQSGGSQGQQTVVPSQPAKPPTTYVHPPDPASPVVPAPGNGPGPGDRGSTSSTTQQSGRVTPQSSTNAVTTTSSGSGAGSGGGGGSGGVGGGSGSPTRNKTQTDGQPKKCYYVNMQNLVHETGDYCPSGYKRPVRVPAYGQRTPEELWNELKQKEEQQREMTQKKQRTLLQDLPYIDGVDATAPLEGYVVQDVLRRQNERNRQFRDWGLAYEQYLKNRHETETNEMQKYADELQKVKAHSDLLNNFGIIDVDIGIPNNSPTVSLEITKAQSSNKNDIKKPVATNYNTPYFIEVVEPNKSSDSSSVLLDIVQPDISDKKSVMSKEQKSTVLDVEGAEVPGFDGPVTAEFDGEHIPDDPRLTLDMQEQTENKFEMHLQQLNALDGRPTDDSQGIPNFAVPQGSAAIGVPIGYPVKPPKLPKIPPPPLPTMELNGNPIPDYDLKYSWLPPPGIHIESAPRTLPTTDVDIEKPYTAEEIMKTELRRATYLPQEMIDPEPLPAYNVDLDITPKLKVYNNSSYMPTAELKPQPLSNPEFSIHIPKPTLQDSSYEIDVDDPPLPNLQPLDPIDPVTTAISVNFPPINPPQSLPNRYVDPYTHDAQSVSMCTAPWMTQAEIGDSTDIPDTELFPAEAPRTVRDMLQWLAGLRNPKHHSTLTECFNKAFGGSQSDPSQLALLVNGSYVRPNDVFDILQLTTMFAGSVLNSIAPNWRAHVSSKPVQPKPSDQSDEPDCCALICQLRDYAYACHHQLEFLKAQCNRDKLSGGWENYEYGSDITSLNSPLQAFLTDDWDSDFETHLFDPCNLCLKSRVRMGFRDEDLPKISKQGSVISTILTPSCGGDDPLLTLSSYLNCLTRRTPRTTGELVSYFHNFGIELYNYDQKSLSLLGSSLSSPHADCPDWDRLGDSDLGAVRGIRGQESLITKNNSTHDNGHPRTLSTLVGCGSDPANCPPHCSPITYRAYALYSQSFAHTYLSWTVYLPDRLWESLQKLHYDLQKHLGSGKCTSLYLCSTALPLLYTHGFTPPEGQSQSTVKCYDVMSILKEIVNGKPIASLMTAMDDFLYNIREPFIFTFVALWSTALLIFANTMLYRLDVLYIRSHLIRTKASHVIDVKALLTKGRKMLSLYKDVDYFDEDPIGQLVI</sequence>
<dbReference type="Proteomes" id="UP000033188">
    <property type="component" value="Chromosome 3"/>
</dbReference>
<accession>A0A061DCU0</accession>
<feature type="compositionally biased region" description="Polar residues" evidence="1">
    <location>
        <begin position="423"/>
        <end position="437"/>
    </location>
</feature>
<feature type="compositionally biased region" description="Polar residues" evidence="1">
    <location>
        <begin position="721"/>
        <end position="730"/>
    </location>
</feature>